<comment type="caution">
    <text evidence="1">The sequence shown here is derived from an EMBL/GenBank/DDBJ whole genome shotgun (WGS) entry which is preliminary data.</text>
</comment>
<evidence type="ECO:0000313" key="1">
    <source>
        <dbReference type="EMBL" id="EHC18637.1"/>
    </source>
</evidence>
<evidence type="ECO:0000313" key="2">
    <source>
        <dbReference type="Proteomes" id="UP000004344"/>
    </source>
</evidence>
<sequence>MPPVCFLDNDIILKLATCNLFSEAISSLGLDETDLRVLESAKYVFLRNQKVKNKYPQSIRDNAILIVDRCQKIQPEIGEEVGQLQIEGIDPGETTLISATKGVESFYLITGDKRCLIALAEASQLVEIRQRLLGRVICLEQIILKLIETQGFNEVLVKVLPGREYDTALKAIFGSGEKATQENVLQTLEGYIGELRIKTSGLLACL</sequence>
<gene>
    <name evidence="1" type="ORF">FJSC11DRAFT_0617</name>
</gene>
<proteinExistence type="predicted"/>
<dbReference type="PATRIC" id="fig|741277.3.peg.719"/>
<dbReference type="Proteomes" id="UP000004344">
    <property type="component" value="Unassembled WGS sequence"/>
</dbReference>
<dbReference type="RefSeq" id="WP_009454677.1">
    <property type="nucleotide sequence ID" value="NZ_AGIZ01000002.1"/>
</dbReference>
<reference evidence="1 2" key="1">
    <citation type="submission" date="2011-09" db="EMBL/GenBank/DDBJ databases">
        <title>The draft genome of Fischerella sp. JSC-11.</title>
        <authorList>
            <consortium name="US DOE Joint Genome Institute (JGI-PGF)"/>
            <person name="Lucas S."/>
            <person name="Han J."/>
            <person name="Lapidus A."/>
            <person name="Cheng J.-F."/>
            <person name="Goodwin L."/>
            <person name="Pitluck S."/>
            <person name="Peters L."/>
            <person name="Land M.L."/>
            <person name="Hauser L."/>
            <person name="Sarkisova S."/>
            <person name="Bryant D.A."/>
            <person name="Brown I."/>
            <person name="Woyke T.J."/>
        </authorList>
    </citation>
    <scope>NUCLEOTIDE SEQUENCE [LARGE SCALE GENOMIC DNA]</scope>
    <source>
        <strain evidence="1 2">JSC-11</strain>
    </source>
</reference>
<keyword evidence="2" id="KW-1185">Reference proteome</keyword>
<protein>
    <recommendedName>
        <fullName evidence="3">PIN domain-containing protein</fullName>
    </recommendedName>
</protein>
<organism evidence="1 2">
    <name type="scientific">Fischerella thermalis JSC-11</name>
    <dbReference type="NCBI Taxonomy" id="741277"/>
    <lineage>
        <taxon>Bacteria</taxon>
        <taxon>Bacillati</taxon>
        <taxon>Cyanobacteriota</taxon>
        <taxon>Cyanophyceae</taxon>
        <taxon>Nostocales</taxon>
        <taxon>Hapalosiphonaceae</taxon>
        <taxon>Fischerella</taxon>
    </lineage>
</organism>
<accession>G6FP37</accession>
<dbReference type="AlphaFoldDB" id="G6FP37"/>
<name>G6FP37_9CYAN</name>
<dbReference type="EMBL" id="AGIZ01000002">
    <property type="protein sequence ID" value="EHC18637.1"/>
    <property type="molecule type" value="Genomic_DNA"/>
</dbReference>
<evidence type="ECO:0008006" key="3">
    <source>
        <dbReference type="Google" id="ProtNLM"/>
    </source>
</evidence>